<comment type="caution">
    <text evidence="1">The sequence shown here is derived from an EMBL/GenBank/DDBJ whole genome shotgun (WGS) entry which is preliminary data.</text>
</comment>
<evidence type="ECO:0000313" key="2">
    <source>
        <dbReference type="Proteomes" id="UP000294721"/>
    </source>
</evidence>
<reference evidence="1 2" key="1">
    <citation type="submission" date="2019-03" db="EMBL/GenBank/DDBJ databases">
        <title>Genomic Encyclopedia of Type Strains, Phase IV (KMG-IV): sequencing the most valuable type-strain genomes for metagenomic binning, comparative biology and taxonomic classification.</title>
        <authorList>
            <person name="Goeker M."/>
        </authorList>
    </citation>
    <scope>NUCLEOTIDE SEQUENCE [LARGE SCALE GENOMIC DNA]</scope>
    <source>
        <strain evidence="1 2">DSM 17474</strain>
    </source>
</reference>
<gene>
    <name evidence="1" type="ORF">EV680_12438</name>
</gene>
<keyword evidence="2" id="KW-1185">Reference proteome</keyword>
<dbReference type="EMBL" id="SLXE01000024">
    <property type="protein sequence ID" value="TCP02410.1"/>
    <property type="molecule type" value="Genomic_DNA"/>
</dbReference>
<proteinExistence type="predicted"/>
<dbReference type="Proteomes" id="UP000294721">
    <property type="component" value="Unassembled WGS sequence"/>
</dbReference>
<evidence type="ECO:0000313" key="1">
    <source>
        <dbReference type="EMBL" id="TCP02410.1"/>
    </source>
</evidence>
<name>A0ABY2BX90_9NEIS</name>
<sequence>MLIPIRKNNLTALAHLAILSVLSQASALLSYFFEWVSDGLCG</sequence>
<protein>
    <submittedName>
        <fullName evidence="1">Uncharacterized protein</fullName>
    </submittedName>
</protein>
<accession>A0ABY2BX90</accession>
<organism evidence="1 2">
    <name type="scientific">Uruburuella suis</name>
    <dbReference type="NCBI Taxonomy" id="252130"/>
    <lineage>
        <taxon>Bacteria</taxon>
        <taxon>Pseudomonadati</taxon>
        <taxon>Pseudomonadota</taxon>
        <taxon>Betaproteobacteria</taxon>
        <taxon>Neisseriales</taxon>
        <taxon>Neisseriaceae</taxon>
        <taxon>Uruburuella</taxon>
    </lineage>
</organism>